<accession>A0A1W1VV44</accession>
<gene>
    <name evidence="2" type="ORF">SAMN00790413_06443</name>
</gene>
<dbReference type="AlphaFoldDB" id="A0A1W1VV44"/>
<dbReference type="RefSeq" id="WP_084051244.1">
    <property type="nucleotide sequence ID" value="NZ_FWWU01000010.1"/>
</dbReference>
<feature type="region of interest" description="Disordered" evidence="1">
    <location>
        <begin position="204"/>
        <end position="242"/>
    </location>
</feature>
<evidence type="ECO:0000256" key="1">
    <source>
        <dbReference type="SAM" id="MobiDB-lite"/>
    </source>
</evidence>
<evidence type="ECO:0000313" key="3">
    <source>
        <dbReference type="Proteomes" id="UP000192582"/>
    </source>
</evidence>
<proteinExistence type="predicted"/>
<evidence type="ECO:0000313" key="2">
    <source>
        <dbReference type="EMBL" id="SMB97245.1"/>
    </source>
</evidence>
<name>A0A1W1VV44_9DEIO</name>
<organism evidence="2 3">
    <name type="scientific">Deinococcus hopiensis KR-140</name>
    <dbReference type="NCBI Taxonomy" id="695939"/>
    <lineage>
        <taxon>Bacteria</taxon>
        <taxon>Thermotogati</taxon>
        <taxon>Deinococcota</taxon>
        <taxon>Deinococci</taxon>
        <taxon>Deinococcales</taxon>
        <taxon>Deinococcaceae</taxon>
        <taxon>Deinococcus</taxon>
    </lineage>
</organism>
<sequence>MPGSYGDNSKERSVGLTIRYNVIDGATHLLMLEDPESNHEYEVTQRDAPGSLRPNSAYMYGNEMWMHNPAWGITGVELGDGRVPGGRAGKLYFYNNTGVLEQDGTGWGTPTTYLFAFRVAPQLQVYGRNNTFLVRSATSGVKPRPLAVFYNNGAGDFANNCTSADWSPVDPNGHDPSTTLMHYGSRWNGTGWGANLVQSSARSRLRQWGGRRPPPQARLAPDRRGNSAGPRNRQDWQPSHPGIRLARRWKAARGSPGLGRTRLLN</sequence>
<dbReference type="Proteomes" id="UP000192582">
    <property type="component" value="Unassembled WGS sequence"/>
</dbReference>
<protein>
    <submittedName>
        <fullName evidence="2">Uncharacterized protein</fullName>
    </submittedName>
</protein>
<dbReference type="EMBL" id="FWWU01000010">
    <property type="protein sequence ID" value="SMB97245.1"/>
    <property type="molecule type" value="Genomic_DNA"/>
</dbReference>
<reference evidence="2 3" key="1">
    <citation type="submission" date="2017-04" db="EMBL/GenBank/DDBJ databases">
        <authorList>
            <person name="Afonso C.L."/>
            <person name="Miller P.J."/>
            <person name="Scott M.A."/>
            <person name="Spackman E."/>
            <person name="Goraichik I."/>
            <person name="Dimitrov K.M."/>
            <person name="Suarez D.L."/>
            <person name="Swayne D.E."/>
        </authorList>
    </citation>
    <scope>NUCLEOTIDE SEQUENCE [LARGE SCALE GENOMIC DNA]</scope>
    <source>
        <strain evidence="2 3">KR-140</strain>
    </source>
</reference>
<keyword evidence="3" id="KW-1185">Reference proteome</keyword>